<keyword evidence="7" id="KW-0547">Nucleotide-binding</keyword>
<evidence type="ECO:0000256" key="8">
    <source>
        <dbReference type="ARBA" id="ARBA00022777"/>
    </source>
</evidence>
<keyword evidence="14" id="KW-1208">Phospholipid metabolism</keyword>
<comment type="subcellular location">
    <subcellularLocation>
        <location evidence="1">Cell membrane</location>
        <topology evidence="1">Multi-pass membrane protein</topology>
    </subcellularLocation>
</comment>
<keyword evidence="6 18" id="KW-0812">Transmembrane</keyword>
<organism evidence="19 20">
    <name type="scientific">Symmachiella dynata</name>
    <dbReference type="NCBI Taxonomy" id="2527995"/>
    <lineage>
        <taxon>Bacteria</taxon>
        <taxon>Pseudomonadati</taxon>
        <taxon>Planctomycetota</taxon>
        <taxon>Planctomycetia</taxon>
        <taxon>Planctomycetales</taxon>
        <taxon>Planctomycetaceae</taxon>
        <taxon>Symmachiella</taxon>
    </lineage>
</organism>
<evidence type="ECO:0000256" key="5">
    <source>
        <dbReference type="ARBA" id="ARBA00022679"/>
    </source>
</evidence>
<keyword evidence="10 18" id="KW-1133">Transmembrane helix</keyword>
<evidence type="ECO:0000313" key="20">
    <source>
        <dbReference type="Proteomes" id="UP000319383"/>
    </source>
</evidence>
<dbReference type="InterPro" id="IPR036945">
    <property type="entry name" value="DAGK_sf"/>
</dbReference>
<evidence type="ECO:0000256" key="13">
    <source>
        <dbReference type="ARBA" id="ARBA00023209"/>
    </source>
</evidence>
<dbReference type="AlphaFoldDB" id="A0A517ZHC4"/>
<keyword evidence="5" id="KW-0808">Transferase</keyword>
<dbReference type="InterPro" id="IPR000829">
    <property type="entry name" value="DAGK"/>
</dbReference>
<evidence type="ECO:0000256" key="4">
    <source>
        <dbReference type="ARBA" id="ARBA00022516"/>
    </source>
</evidence>
<evidence type="ECO:0000256" key="17">
    <source>
        <dbReference type="SAM" id="MobiDB-lite"/>
    </source>
</evidence>
<feature type="active site" description="Proton acceptor" evidence="15">
    <location>
        <position position="83"/>
    </location>
</feature>
<feature type="transmembrane region" description="Helical" evidence="18">
    <location>
        <begin position="109"/>
        <end position="132"/>
    </location>
</feature>
<dbReference type="GO" id="GO:0005524">
    <property type="term" value="F:ATP binding"/>
    <property type="evidence" value="ECO:0007669"/>
    <property type="project" value="UniProtKB-KW"/>
</dbReference>
<dbReference type="Pfam" id="PF01219">
    <property type="entry name" value="DAGK_prokar"/>
    <property type="match status" value="1"/>
</dbReference>
<dbReference type="KEGG" id="sdyn:Mal52_03030"/>
<name>A0A517ZHC4_9PLAN</name>
<dbReference type="RefSeq" id="WP_145373839.1">
    <property type="nucleotide sequence ID" value="NZ_CP036276.1"/>
</dbReference>
<keyword evidence="8 19" id="KW-0418">Kinase</keyword>
<dbReference type="Gene3D" id="1.10.287.3610">
    <property type="match status" value="1"/>
</dbReference>
<evidence type="ECO:0000256" key="10">
    <source>
        <dbReference type="ARBA" id="ARBA00022989"/>
    </source>
</evidence>
<evidence type="ECO:0000256" key="6">
    <source>
        <dbReference type="ARBA" id="ARBA00022692"/>
    </source>
</evidence>
<feature type="transmembrane region" description="Helical" evidence="18">
    <location>
        <begin position="69"/>
        <end position="89"/>
    </location>
</feature>
<keyword evidence="9" id="KW-0067">ATP-binding</keyword>
<feature type="binding site" evidence="16">
    <location>
        <position position="83"/>
    </location>
    <ligand>
        <name>substrate</name>
    </ligand>
</feature>
<dbReference type="CDD" id="cd14265">
    <property type="entry name" value="UDPK_IM_like"/>
    <property type="match status" value="1"/>
</dbReference>
<reference evidence="19 20" key="1">
    <citation type="submission" date="2019-02" db="EMBL/GenBank/DDBJ databases">
        <title>Deep-cultivation of Planctomycetes and their phenomic and genomic characterization uncovers novel biology.</title>
        <authorList>
            <person name="Wiegand S."/>
            <person name="Jogler M."/>
            <person name="Boedeker C."/>
            <person name="Pinto D."/>
            <person name="Vollmers J."/>
            <person name="Rivas-Marin E."/>
            <person name="Kohn T."/>
            <person name="Peeters S.H."/>
            <person name="Heuer A."/>
            <person name="Rast P."/>
            <person name="Oberbeckmann S."/>
            <person name="Bunk B."/>
            <person name="Jeske O."/>
            <person name="Meyerdierks A."/>
            <person name="Storesund J.E."/>
            <person name="Kallscheuer N."/>
            <person name="Luecker S."/>
            <person name="Lage O.M."/>
            <person name="Pohl T."/>
            <person name="Merkel B.J."/>
            <person name="Hornburger P."/>
            <person name="Mueller R.-W."/>
            <person name="Bruemmer F."/>
            <person name="Labrenz M."/>
            <person name="Spormann A.M."/>
            <person name="Op den Camp H."/>
            <person name="Overmann J."/>
            <person name="Amann R."/>
            <person name="Jetten M.S.M."/>
            <person name="Mascher T."/>
            <person name="Medema M.H."/>
            <person name="Devos D.P."/>
            <person name="Kaster A.-K."/>
            <person name="Ovreas L."/>
            <person name="Rohde M."/>
            <person name="Galperin M.Y."/>
            <person name="Jogler C."/>
        </authorList>
    </citation>
    <scope>NUCLEOTIDE SEQUENCE [LARGE SCALE GENOMIC DNA]</scope>
    <source>
        <strain evidence="19 20">Mal52</strain>
    </source>
</reference>
<evidence type="ECO:0000313" key="19">
    <source>
        <dbReference type="EMBL" id="QDU41849.1"/>
    </source>
</evidence>
<comment type="similarity">
    <text evidence="2">Belongs to the bacterial diacylglycerol kinase family.</text>
</comment>
<evidence type="ECO:0000256" key="7">
    <source>
        <dbReference type="ARBA" id="ARBA00022741"/>
    </source>
</evidence>
<evidence type="ECO:0000256" key="14">
    <source>
        <dbReference type="ARBA" id="ARBA00023264"/>
    </source>
</evidence>
<keyword evidence="4" id="KW-0444">Lipid biosynthesis</keyword>
<keyword evidence="20" id="KW-1185">Reference proteome</keyword>
<dbReference type="PANTHER" id="PTHR34299:SF1">
    <property type="entry name" value="DIACYLGLYCEROL KINASE"/>
    <property type="match status" value="1"/>
</dbReference>
<gene>
    <name evidence="19" type="ORF">Mal52_03030</name>
</gene>
<feature type="transmembrane region" description="Helical" evidence="18">
    <location>
        <begin position="43"/>
        <end position="63"/>
    </location>
</feature>
<keyword evidence="11" id="KW-0443">Lipid metabolism</keyword>
<evidence type="ECO:0000256" key="2">
    <source>
        <dbReference type="ARBA" id="ARBA00005967"/>
    </source>
</evidence>
<dbReference type="GO" id="GO:0008654">
    <property type="term" value="P:phospholipid biosynthetic process"/>
    <property type="evidence" value="ECO:0007669"/>
    <property type="project" value="UniProtKB-KW"/>
</dbReference>
<evidence type="ECO:0000256" key="18">
    <source>
        <dbReference type="SAM" id="Phobius"/>
    </source>
</evidence>
<sequence>MQSRETYHRSDSSHSVRRQKRPAWRQHLVLTERGVVGGIRGGSAFFVHFFGCSIVLATGYVLALSLMQWVAVVLSMTIVLAAEMFNQALRAIVVDPEDGRIAPQAAKALGISTAAVMMTILGGLIVVGMIFAQRVSHFWAE</sequence>
<feature type="region of interest" description="Disordered" evidence="17">
    <location>
        <begin position="1"/>
        <end position="20"/>
    </location>
</feature>
<evidence type="ECO:0000256" key="12">
    <source>
        <dbReference type="ARBA" id="ARBA00023136"/>
    </source>
</evidence>
<evidence type="ECO:0000256" key="3">
    <source>
        <dbReference type="ARBA" id="ARBA00022475"/>
    </source>
</evidence>
<dbReference type="PANTHER" id="PTHR34299">
    <property type="entry name" value="DIACYLGLYCEROL KINASE"/>
    <property type="match status" value="1"/>
</dbReference>
<evidence type="ECO:0000256" key="9">
    <source>
        <dbReference type="ARBA" id="ARBA00022840"/>
    </source>
</evidence>
<protein>
    <submittedName>
        <fullName evidence="19">Prokaryotic diacylglycerol kinase</fullName>
    </submittedName>
</protein>
<evidence type="ECO:0000256" key="15">
    <source>
        <dbReference type="PIRSR" id="PIRSR600829-1"/>
    </source>
</evidence>
<dbReference type="GO" id="GO:0016301">
    <property type="term" value="F:kinase activity"/>
    <property type="evidence" value="ECO:0007669"/>
    <property type="project" value="UniProtKB-KW"/>
</dbReference>
<feature type="compositionally biased region" description="Basic and acidic residues" evidence="17">
    <location>
        <begin position="1"/>
        <end position="14"/>
    </location>
</feature>
<dbReference type="GO" id="GO:0005886">
    <property type="term" value="C:plasma membrane"/>
    <property type="evidence" value="ECO:0007669"/>
    <property type="project" value="UniProtKB-SubCell"/>
</dbReference>
<keyword evidence="13" id="KW-0594">Phospholipid biosynthesis</keyword>
<evidence type="ECO:0000256" key="1">
    <source>
        <dbReference type="ARBA" id="ARBA00004651"/>
    </source>
</evidence>
<proteinExistence type="inferred from homology"/>
<dbReference type="InterPro" id="IPR033717">
    <property type="entry name" value="UDPK"/>
</dbReference>
<keyword evidence="3" id="KW-1003">Cell membrane</keyword>
<dbReference type="Proteomes" id="UP000319383">
    <property type="component" value="Chromosome"/>
</dbReference>
<keyword evidence="12 18" id="KW-0472">Membrane</keyword>
<dbReference type="EMBL" id="CP036276">
    <property type="protein sequence ID" value="QDU41849.1"/>
    <property type="molecule type" value="Genomic_DNA"/>
</dbReference>
<accession>A0A517ZHC4</accession>
<evidence type="ECO:0000256" key="16">
    <source>
        <dbReference type="PIRSR" id="PIRSR600829-2"/>
    </source>
</evidence>
<evidence type="ECO:0000256" key="11">
    <source>
        <dbReference type="ARBA" id="ARBA00023098"/>
    </source>
</evidence>